<comment type="caution">
    <text evidence="1">The sequence shown here is derived from an EMBL/GenBank/DDBJ whole genome shotgun (WGS) entry which is preliminary data.</text>
</comment>
<dbReference type="AlphaFoldDB" id="A0A368NHC0"/>
<name>A0A368NHC0_9GAMM</name>
<proteinExistence type="predicted"/>
<organism evidence="1 2">
    <name type="scientific">Corallincola holothuriorum</name>
    <dbReference type="NCBI Taxonomy" id="2282215"/>
    <lineage>
        <taxon>Bacteria</taxon>
        <taxon>Pseudomonadati</taxon>
        <taxon>Pseudomonadota</taxon>
        <taxon>Gammaproteobacteria</taxon>
        <taxon>Alteromonadales</taxon>
        <taxon>Psychromonadaceae</taxon>
        <taxon>Corallincola</taxon>
    </lineage>
</organism>
<dbReference type="EMBL" id="QPID01000005">
    <property type="protein sequence ID" value="RCU49987.1"/>
    <property type="molecule type" value="Genomic_DNA"/>
</dbReference>
<accession>A0A368NHC0</accession>
<evidence type="ECO:0000313" key="2">
    <source>
        <dbReference type="Proteomes" id="UP000252558"/>
    </source>
</evidence>
<gene>
    <name evidence="1" type="ORF">DU002_10195</name>
</gene>
<evidence type="ECO:0000313" key="1">
    <source>
        <dbReference type="EMBL" id="RCU49987.1"/>
    </source>
</evidence>
<protein>
    <submittedName>
        <fullName evidence="1">Uncharacterized protein</fullName>
    </submittedName>
</protein>
<keyword evidence="2" id="KW-1185">Reference proteome</keyword>
<dbReference type="Proteomes" id="UP000252558">
    <property type="component" value="Unassembled WGS sequence"/>
</dbReference>
<sequence>MMSTTNTTSSAINNGESIYLVFMKYIIDKRALWAILRAKSKQAFYGAGLAKKLNFRICDINHETHNDVNNLRKNTICSR</sequence>
<reference evidence="1 2" key="1">
    <citation type="submission" date="2018-07" db="EMBL/GenBank/DDBJ databases">
        <title>Corallincola holothuriorum sp. nov., a new facultative anaerobe isolated from sea cucumber Apostichopus japonicus.</title>
        <authorList>
            <person name="Xia H."/>
        </authorList>
    </citation>
    <scope>NUCLEOTIDE SEQUENCE [LARGE SCALE GENOMIC DNA]</scope>
    <source>
        <strain evidence="1 2">C4</strain>
    </source>
</reference>